<dbReference type="PANTHER" id="PTHR11909">
    <property type="entry name" value="CASEIN KINASE-RELATED"/>
    <property type="match status" value="1"/>
</dbReference>
<dbReference type="Proteomes" id="UP001632038">
    <property type="component" value="Unassembled WGS sequence"/>
</dbReference>
<feature type="region of interest" description="Disordered" evidence="3">
    <location>
        <begin position="1"/>
        <end position="71"/>
    </location>
</feature>
<evidence type="ECO:0000256" key="1">
    <source>
        <dbReference type="ARBA" id="ARBA00005926"/>
    </source>
</evidence>
<comment type="similarity">
    <text evidence="1">Belongs to the protein kinase superfamily. CK1 Ser/Thr protein kinase family. Casein kinase I subfamily.</text>
</comment>
<evidence type="ECO:0000313" key="4">
    <source>
        <dbReference type="EMBL" id="KAL3623816.1"/>
    </source>
</evidence>
<accession>A0ABD3C3T2</accession>
<dbReference type="SUPFAM" id="SSF56112">
    <property type="entry name" value="Protein kinase-like (PK-like)"/>
    <property type="match status" value="1"/>
</dbReference>
<dbReference type="GO" id="GO:0005524">
    <property type="term" value="F:ATP binding"/>
    <property type="evidence" value="ECO:0007669"/>
    <property type="project" value="UniProtKB-UniRule"/>
</dbReference>
<dbReference type="PROSITE" id="PS00107">
    <property type="entry name" value="PROTEIN_KINASE_ATP"/>
    <property type="match status" value="1"/>
</dbReference>
<name>A0ABD3C3T2_9LAMI</name>
<dbReference type="InterPro" id="IPR017441">
    <property type="entry name" value="Protein_kinase_ATP_BS"/>
</dbReference>
<proteinExistence type="inferred from homology"/>
<dbReference type="InterPro" id="IPR050235">
    <property type="entry name" value="CK1_Ser-Thr_kinase"/>
</dbReference>
<keyword evidence="5" id="KW-1185">Reference proteome</keyword>
<evidence type="ECO:0000256" key="3">
    <source>
        <dbReference type="SAM" id="MobiDB-lite"/>
    </source>
</evidence>
<dbReference type="AlphaFoldDB" id="A0ABD3C3T2"/>
<dbReference type="Gene3D" id="3.30.200.20">
    <property type="entry name" value="Phosphorylase Kinase, domain 1"/>
    <property type="match status" value="1"/>
</dbReference>
<evidence type="ECO:0008006" key="6">
    <source>
        <dbReference type="Google" id="ProtNLM"/>
    </source>
</evidence>
<gene>
    <name evidence="4" type="ORF">CASFOL_032632</name>
</gene>
<feature type="compositionally biased region" description="Low complexity" evidence="3">
    <location>
        <begin position="47"/>
        <end position="56"/>
    </location>
</feature>
<dbReference type="InterPro" id="IPR011009">
    <property type="entry name" value="Kinase-like_dom_sf"/>
</dbReference>
<protein>
    <recommendedName>
        <fullName evidence="6">Protein kinase domain-containing protein</fullName>
    </recommendedName>
</protein>
<keyword evidence="2" id="KW-0067">ATP-binding</keyword>
<comment type="caution">
    <text evidence="4">The sequence shown here is derived from an EMBL/GenBank/DDBJ whole genome shotgun (WGS) entry which is preliminary data.</text>
</comment>
<keyword evidence="2" id="KW-0547">Nucleotide-binding</keyword>
<feature type="binding site" evidence="2">
    <location>
        <position position="181"/>
    </location>
    <ligand>
        <name>ATP</name>
        <dbReference type="ChEBI" id="CHEBI:30616"/>
    </ligand>
</feature>
<organism evidence="4 5">
    <name type="scientific">Castilleja foliolosa</name>
    <dbReference type="NCBI Taxonomy" id="1961234"/>
    <lineage>
        <taxon>Eukaryota</taxon>
        <taxon>Viridiplantae</taxon>
        <taxon>Streptophyta</taxon>
        <taxon>Embryophyta</taxon>
        <taxon>Tracheophyta</taxon>
        <taxon>Spermatophyta</taxon>
        <taxon>Magnoliopsida</taxon>
        <taxon>eudicotyledons</taxon>
        <taxon>Gunneridae</taxon>
        <taxon>Pentapetalae</taxon>
        <taxon>asterids</taxon>
        <taxon>lamiids</taxon>
        <taxon>Lamiales</taxon>
        <taxon>Orobanchaceae</taxon>
        <taxon>Pedicularideae</taxon>
        <taxon>Castillejinae</taxon>
        <taxon>Castilleja</taxon>
    </lineage>
</organism>
<reference evidence="5" key="1">
    <citation type="journal article" date="2024" name="IScience">
        <title>Strigolactones Initiate the Formation of Haustorium-like Structures in Castilleja.</title>
        <authorList>
            <person name="Buerger M."/>
            <person name="Peterson D."/>
            <person name="Chory J."/>
        </authorList>
    </citation>
    <scope>NUCLEOTIDE SEQUENCE [LARGE SCALE GENOMIC DNA]</scope>
</reference>
<evidence type="ECO:0000256" key="2">
    <source>
        <dbReference type="PROSITE-ProRule" id="PRU10141"/>
    </source>
</evidence>
<dbReference type="EMBL" id="JAVIJP010000054">
    <property type="protein sequence ID" value="KAL3623816.1"/>
    <property type="molecule type" value="Genomic_DNA"/>
</dbReference>
<evidence type="ECO:0000313" key="5">
    <source>
        <dbReference type="Proteomes" id="UP001632038"/>
    </source>
</evidence>
<sequence length="248" mass="26624">MMPELRSGTRRSKRLGDLHPGPETAGQEEKNIEPAQATIRRRGRGRGNATALARGASAAKPARQTAAGRGRGVRLIDLDPEPACEAIPQTVGLGAVQPAFNRVEGIPDKKIAMEGGSGDKIVAEEDTSTTPVPERVQVGNSPVYTTERKLGKGGFGQVYVGRRVSGGTDRTGPDAIEVALKCEHRSSKGCNYGPPYEWQVYNTLNGCYGIPGVHYKGRQGDFYIMVMDILGPSLWDVWNSMGQSLTST</sequence>